<dbReference type="Proteomes" id="UP000214588">
    <property type="component" value="Unassembled WGS sequence"/>
</dbReference>
<keyword evidence="3" id="KW-0238">DNA-binding</keyword>
<evidence type="ECO:0000259" key="5">
    <source>
        <dbReference type="Pfam" id="PF04542"/>
    </source>
</evidence>
<dbReference type="Gene3D" id="1.10.10.10">
    <property type="entry name" value="Winged helix-like DNA-binding domain superfamily/Winged helix DNA-binding domain"/>
    <property type="match status" value="1"/>
</dbReference>
<dbReference type="GO" id="GO:0006352">
    <property type="term" value="P:DNA-templated transcription initiation"/>
    <property type="evidence" value="ECO:0007669"/>
    <property type="project" value="InterPro"/>
</dbReference>
<evidence type="ECO:0000259" key="6">
    <source>
        <dbReference type="Pfam" id="PF04545"/>
    </source>
</evidence>
<dbReference type="EMBL" id="NIQC01000019">
    <property type="protein sequence ID" value="OWZ83413.1"/>
    <property type="molecule type" value="Genomic_DNA"/>
</dbReference>
<keyword evidence="4" id="KW-0804">Transcription</keyword>
<comment type="caution">
    <text evidence="7">The sequence shown here is derived from an EMBL/GenBank/DDBJ whole genome shotgun (WGS) entry which is preliminary data.</text>
</comment>
<reference evidence="7 8" key="1">
    <citation type="submission" date="2017-06" db="EMBL/GenBank/DDBJ databases">
        <title>Draft Genome Sequence of Natranaerobius trueperi halophilic, alkalithermophilic bacteria from soda lakes.</title>
        <authorList>
            <person name="Zhao B."/>
        </authorList>
    </citation>
    <scope>NUCLEOTIDE SEQUENCE [LARGE SCALE GENOMIC DNA]</scope>
    <source>
        <strain evidence="7 8">DSM 18760</strain>
    </source>
</reference>
<feature type="domain" description="RNA polymerase sigma-70 region 2" evidence="5">
    <location>
        <begin position="187"/>
        <end position="237"/>
    </location>
</feature>
<evidence type="ECO:0008006" key="9">
    <source>
        <dbReference type="Google" id="ProtNLM"/>
    </source>
</evidence>
<evidence type="ECO:0000313" key="8">
    <source>
        <dbReference type="Proteomes" id="UP000214588"/>
    </source>
</evidence>
<dbReference type="PANTHER" id="PTHR30603">
    <property type="entry name" value="RNA POLYMERASE SIGMA FACTOR RPO"/>
    <property type="match status" value="1"/>
</dbReference>
<dbReference type="InterPro" id="IPR007630">
    <property type="entry name" value="RNA_pol_sigma70_r4"/>
</dbReference>
<dbReference type="Pfam" id="PF04542">
    <property type="entry name" value="Sigma70_r2"/>
    <property type="match status" value="1"/>
</dbReference>
<evidence type="ECO:0000256" key="4">
    <source>
        <dbReference type="ARBA" id="ARBA00023163"/>
    </source>
</evidence>
<dbReference type="Pfam" id="PF04545">
    <property type="entry name" value="Sigma70_r4"/>
    <property type="match status" value="1"/>
</dbReference>
<sequence>MRWEFFIKSMWVLFDAYDSNHIHLKIGQVDEKVFKAQEHYKGTTRLSNEITNSDKKSLLELLSEILIYHPSGLHLKEIKEYVSKYYPYRESSISSVLSKKSFFEKDPQRKGFWRFNPDKWNRNHLEQNNFEEEYELKPLKHYFNNLKEHSIENSTRILNSYFNEYSKEEILDLTYKSYFKTTYDLSNTYSCDIIDPEDYIQESYFALEKAYENFDPNRETSFHNYFLVYLRQYFRRYQDAFHNLIRIPHYRIDELKKIEKILDKDLPLGKDPYNYFIDDKTYRDYLLWKLNYISFDQLYGYSITSSHVEDEQDLNYLNRMLDNLFYDGTYLIGLDEQQTKTSIVPFIKDREFYYDNLTRNKYYETYDKACNSVNPELEENFELSYEGLYEHDDFIEDIANKDLVNKLFSYLESKDGNSNYSSSDILKLRYGFYNDEPLTLQEVGDKFDITRERVRQIEERSFNRALVYFSINPIN</sequence>
<gene>
    <name evidence="7" type="ORF">CDO51_08940</name>
</gene>
<organism evidence="7 8">
    <name type="scientific">Natranaerobius trueperi</name>
    <dbReference type="NCBI Taxonomy" id="759412"/>
    <lineage>
        <taxon>Bacteria</taxon>
        <taxon>Bacillati</taxon>
        <taxon>Bacillota</taxon>
        <taxon>Clostridia</taxon>
        <taxon>Natranaerobiales</taxon>
        <taxon>Natranaerobiaceae</taxon>
        <taxon>Natranaerobius</taxon>
    </lineage>
</organism>
<dbReference type="InterPro" id="IPR050239">
    <property type="entry name" value="Sigma-70_RNA_pol_init_factors"/>
</dbReference>
<keyword evidence="1" id="KW-0805">Transcription regulation</keyword>
<dbReference type="InterPro" id="IPR007627">
    <property type="entry name" value="RNA_pol_sigma70_r2"/>
</dbReference>
<dbReference type="SUPFAM" id="SSF88946">
    <property type="entry name" value="Sigma2 domain of RNA polymerase sigma factors"/>
    <property type="match status" value="1"/>
</dbReference>
<dbReference type="Gene3D" id="1.20.120.1810">
    <property type="match status" value="1"/>
</dbReference>
<evidence type="ECO:0000256" key="3">
    <source>
        <dbReference type="ARBA" id="ARBA00023125"/>
    </source>
</evidence>
<dbReference type="InterPro" id="IPR036388">
    <property type="entry name" value="WH-like_DNA-bd_sf"/>
</dbReference>
<keyword evidence="2" id="KW-0731">Sigma factor</keyword>
<dbReference type="SUPFAM" id="SSF88659">
    <property type="entry name" value="Sigma3 and sigma4 domains of RNA polymerase sigma factors"/>
    <property type="match status" value="1"/>
</dbReference>
<feature type="domain" description="RNA polymerase sigma-70 region 4" evidence="6">
    <location>
        <begin position="424"/>
        <end position="463"/>
    </location>
</feature>
<dbReference type="PANTHER" id="PTHR30603:SF47">
    <property type="entry name" value="RNA POLYMERASE SIGMA FACTOR SIGD, CHLOROPLASTIC"/>
    <property type="match status" value="1"/>
</dbReference>
<dbReference type="GO" id="GO:0016987">
    <property type="term" value="F:sigma factor activity"/>
    <property type="evidence" value="ECO:0007669"/>
    <property type="project" value="UniProtKB-KW"/>
</dbReference>
<protein>
    <recommendedName>
        <fullName evidence="9">RNA polymerase sigma-70 domain-containing protein</fullName>
    </recommendedName>
</protein>
<keyword evidence="8" id="KW-1185">Reference proteome</keyword>
<dbReference type="AlphaFoldDB" id="A0A226BWM9"/>
<evidence type="ECO:0000256" key="2">
    <source>
        <dbReference type="ARBA" id="ARBA00023082"/>
    </source>
</evidence>
<evidence type="ECO:0000313" key="7">
    <source>
        <dbReference type="EMBL" id="OWZ83413.1"/>
    </source>
</evidence>
<accession>A0A226BWM9</accession>
<proteinExistence type="predicted"/>
<name>A0A226BWM9_9FIRM</name>
<dbReference type="GO" id="GO:0003677">
    <property type="term" value="F:DNA binding"/>
    <property type="evidence" value="ECO:0007669"/>
    <property type="project" value="UniProtKB-KW"/>
</dbReference>
<evidence type="ECO:0000256" key="1">
    <source>
        <dbReference type="ARBA" id="ARBA00023015"/>
    </source>
</evidence>
<dbReference type="InterPro" id="IPR013325">
    <property type="entry name" value="RNA_pol_sigma_r2"/>
</dbReference>
<dbReference type="InterPro" id="IPR013324">
    <property type="entry name" value="RNA_pol_sigma_r3/r4-like"/>
</dbReference>